<feature type="binding site" evidence="10">
    <location>
        <position position="446"/>
    </location>
    <ligand>
        <name>(6S)-5-formyl-5,6,7,8-tetrahydrofolate</name>
        <dbReference type="ChEBI" id="CHEBI:57457"/>
    </ligand>
</feature>
<organism evidence="13 14">
    <name type="scientific">Thermochromatium tepidum ATCC 43061</name>
    <dbReference type="NCBI Taxonomy" id="316276"/>
    <lineage>
        <taxon>Bacteria</taxon>
        <taxon>Pseudomonadati</taxon>
        <taxon>Pseudomonadota</taxon>
        <taxon>Gammaproteobacteria</taxon>
        <taxon>Chromatiales</taxon>
        <taxon>Chromatiaceae</taxon>
        <taxon>Thermochromatium</taxon>
    </lineage>
</organism>
<feature type="binding site" evidence="10">
    <location>
        <position position="249"/>
    </location>
    <ligand>
        <name>K(+)</name>
        <dbReference type="ChEBI" id="CHEBI:29103"/>
    </ligand>
</feature>
<evidence type="ECO:0000256" key="2">
    <source>
        <dbReference type="ARBA" id="ARBA00022490"/>
    </source>
</evidence>
<keyword evidence="14" id="KW-1185">Reference proteome</keyword>
<keyword evidence="7 10" id="KW-0460">Magnesium</keyword>
<dbReference type="Pfam" id="PF10396">
    <property type="entry name" value="TrmE_N"/>
    <property type="match status" value="1"/>
</dbReference>
<evidence type="ECO:0000256" key="3">
    <source>
        <dbReference type="ARBA" id="ARBA00022694"/>
    </source>
</evidence>
<gene>
    <name evidence="10 13" type="primary">mnmE</name>
    <name evidence="10" type="synonym">trmE</name>
    <name evidence="13" type="ORF">E6P07_12720</name>
</gene>
<feature type="domain" description="TrmE-type G" evidence="12">
    <location>
        <begin position="215"/>
        <end position="369"/>
    </location>
</feature>
<dbReference type="InterPro" id="IPR004520">
    <property type="entry name" value="GTPase_MnmE"/>
</dbReference>
<keyword evidence="5 10" id="KW-0547">Nucleotide-binding</keyword>
<feature type="binding site" evidence="10">
    <location>
        <position position="225"/>
    </location>
    <ligand>
        <name>K(+)</name>
        <dbReference type="ChEBI" id="CHEBI:29103"/>
    </ligand>
</feature>
<dbReference type="PANTHER" id="PTHR42714">
    <property type="entry name" value="TRNA MODIFICATION GTPASE GTPBP3"/>
    <property type="match status" value="1"/>
</dbReference>
<evidence type="ECO:0000313" key="13">
    <source>
        <dbReference type="EMBL" id="QGU33760.1"/>
    </source>
</evidence>
<dbReference type="InterPro" id="IPR031168">
    <property type="entry name" value="G_TrmE"/>
</dbReference>
<dbReference type="SUPFAM" id="SSF116878">
    <property type="entry name" value="TrmE connector domain"/>
    <property type="match status" value="1"/>
</dbReference>
<dbReference type="HAMAP" id="MF_00379">
    <property type="entry name" value="GTPase_MnmE"/>
    <property type="match status" value="1"/>
</dbReference>
<dbReference type="Pfam" id="PF01926">
    <property type="entry name" value="MMR_HSR1"/>
    <property type="match status" value="1"/>
</dbReference>
<comment type="similarity">
    <text evidence="1 10 11">Belongs to the TRAFAC class TrmE-Era-EngA-EngB-Septin-like GTPase superfamily. TrmE GTPase family.</text>
</comment>
<dbReference type="SUPFAM" id="SSF52540">
    <property type="entry name" value="P-loop containing nucleoside triphosphate hydrolases"/>
    <property type="match status" value="1"/>
</dbReference>
<dbReference type="GO" id="GO:0005829">
    <property type="term" value="C:cytosol"/>
    <property type="evidence" value="ECO:0007669"/>
    <property type="project" value="TreeGrafter"/>
</dbReference>
<keyword evidence="4 10" id="KW-0479">Metal-binding</keyword>
<comment type="cofactor">
    <cofactor evidence="10">
        <name>K(+)</name>
        <dbReference type="ChEBI" id="CHEBI:29103"/>
    </cofactor>
    <text evidence="10">Binds 1 potassium ion per subunit.</text>
</comment>
<comment type="caution">
    <text evidence="10">Lacks conserved residue(s) required for the propagation of feature annotation.</text>
</comment>
<sequence length="446" mass="47670">MTTPDTIAAIATPPGMGGVGIVRVSGPQAPAIAAAILGRIPEPRRAVLGVFHESDGTFIDMGLALYFQAPHSFTGEDVLELQGHGGPVVMDLLLRRCLELGARLARPGEFSERAFLNGKLDLVQAEAVADLIESSTSLAARLAGRSLQGVFSQRIAALLERLIQLRLQVEAGLDFPDEELDLAEDTRLAADLHRLVADVEQLLTDAHQGQIIREGLAVVIAGAPNVGKSSLLNALCGTEAAIVTAIPGTTRDLLKFDIQVDGLPIRIIDTAGLRHSQDPVEREGVRRAQAALNDADLVLWVRSVDQEPDASIRSSFPTDCPVILIRNKIDLVGEPARLVERDGEVEIALSAVTGAGLELLRGQIKAHAGLSAHPEGAFIARRRHLEALERARSTLQAAAANLELRLGAELVAEELHLAQRALGEITGEFTSEDLLNRIFSSFCIGK</sequence>
<dbReference type="RefSeq" id="WP_153975948.1">
    <property type="nucleotide sequence ID" value="NZ_CP039268.1"/>
</dbReference>
<dbReference type="GO" id="GO:0046872">
    <property type="term" value="F:metal ion binding"/>
    <property type="evidence" value="ECO:0007669"/>
    <property type="project" value="UniProtKB-KW"/>
</dbReference>
<feature type="binding site" evidence="10">
    <location>
        <position position="244"/>
    </location>
    <ligand>
        <name>K(+)</name>
        <dbReference type="ChEBI" id="CHEBI:29103"/>
    </ligand>
</feature>
<protein>
    <recommendedName>
        <fullName evidence="10">tRNA modification GTPase MnmE</fullName>
        <ecNumber evidence="10">3.6.-.-</ecNumber>
    </recommendedName>
</protein>
<keyword evidence="2 10" id="KW-0963">Cytoplasm</keyword>
<dbReference type="PANTHER" id="PTHR42714:SF2">
    <property type="entry name" value="TRNA MODIFICATION GTPASE GTPBP3, MITOCHONDRIAL"/>
    <property type="match status" value="1"/>
</dbReference>
<dbReference type="EMBL" id="CP039268">
    <property type="protein sequence ID" value="QGU33760.1"/>
    <property type="molecule type" value="Genomic_DNA"/>
</dbReference>
<dbReference type="PROSITE" id="PS51709">
    <property type="entry name" value="G_TRME"/>
    <property type="match status" value="1"/>
</dbReference>
<dbReference type="Gene3D" id="3.30.1360.120">
    <property type="entry name" value="Probable tRNA modification gtpase trme, domain 1"/>
    <property type="match status" value="1"/>
</dbReference>
<comment type="subcellular location">
    <subcellularLocation>
        <location evidence="10">Cytoplasm</location>
    </subcellularLocation>
</comment>
<dbReference type="NCBIfam" id="TIGR00450">
    <property type="entry name" value="mnmE_trmE_thdF"/>
    <property type="match status" value="1"/>
</dbReference>
<dbReference type="InterPro" id="IPR027417">
    <property type="entry name" value="P-loop_NTPase"/>
</dbReference>
<feature type="binding site" evidence="10">
    <location>
        <position position="80"/>
    </location>
    <ligand>
        <name>(6S)-5-formyl-5,6,7,8-tetrahydrofolate</name>
        <dbReference type="ChEBI" id="CHEBI:57457"/>
    </ligand>
</feature>
<reference evidence="13 14" key="1">
    <citation type="submission" date="2019-12" db="EMBL/GenBank/DDBJ databases">
        <title>The complete genome of the thermophilic, anoxygenic phototrophic gammaproteobacterium Thermochromatium tepidum.</title>
        <authorList>
            <person name="Sattley W.M."/>
            <person name="Swingley W.D."/>
            <person name="Burchell B.M."/>
            <person name="Gurbani S.A."/>
            <person name="Kujawa C.M."/>
            <person name="Nuccio D.A."/>
            <person name="Schladweiler J."/>
            <person name="Shaffer K.N."/>
            <person name="Stokes L.M."/>
            <person name="Touchman J.W."/>
            <person name="Blankenship R.E."/>
            <person name="Madigan M.T."/>
        </authorList>
    </citation>
    <scope>NUCLEOTIDE SEQUENCE [LARGE SCALE GENOMIC DNA]</scope>
    <source>
        <strain evidence="13 14">ATCC 43061</strain>
    </source>
</reference>
<dbReference type="CDD" id="cd14858">
    <property type="entry name" value="TrmE_N"/>
    <property type="match status" value="1"/>
</dbReference>
<evidence type="ECO:0000256" key="9">
    <source>
        <dbReference type="ARBA" id="ARBA00023134"/>
    </source>
</evidence>
<dbReference type="NCBIfam" id="NF003661">
    <property type="entry name" value="PRK05291.1-3"/>
    <property type="match status" value="1"/>
</dbReference>
<dbReference type="KEGG" id="ttp:E6P07_12720"/>
<evidence type="ECO:0000256" key="4">
    <source>
        <dbReference type="ARBA" id="ARBA00022723"/>
    </source>
</evidence>
<feature type="binding site" evidence="10">
    <location>
        <begin position="225"/>
        <end position="230"/>
    </location>
    <ligand>
        <name>GTP</name>
        <dbReference type="ChEBI" id="CHEBI:37565"/>
    </ligand>
</feature>
<evidence type="ECO:0000256" key="7">
    <source>
        <dbReference type="ARBA" id="ARBA00022842"/>
    </source>
</evidence>
<dbReference type="Gene3D" id="3.40.50.300">
    <property type="entry name" value="P-loop containing nucleotide triphosphate hydrolases"/>
    <property type="match status" value="1"/>
</dbReference>
<evidence type="ECO:0000256" key="10">
    <source>
        <dbReference type="HAMAP-Rule" id="MF_00379"/>
    </source>
</evidence>
<dbReference type="InterPro" id="IPR018948">
    <property type="entry name" value="GTP-bd_TrmE_N"/>
</dbReference>
<evidence type="ECO:0000256" key="8">
    <source>
        <dbReference type="ARBA" id="ARBA00022958"/>
    </source>
</evidence>
<evidence type="ECO:0000256" key="1">
    <source>
        <dbReference type="ARBA" id="ARBA00011043"/>
    </source>
</evidence>
<proteinExistence type="inferred from homology"/>
<dbReference type="Gene3D" id="1.20.120.430">
    <property type="entry name" value="tRNA modification GTPase MnmE domain 2"/>
    <property type="match status" value="1"/>
</dbReference>
<dbReference type="CDD" id="cd04164">
    <property type="entry name" value="trmE"/>
    <property type="match status" value="1"/>
</dbReference>
<keyword evidence="9 10" id="KW-0342">GTP-binding</keyword>
<comment type="function">
    <text evidence="10">Exhibits a very high intrinsic GTPase hydrolysis rate. Involved in the addition of a carboxymethylaminomethyl (cmnm) group at the wobble position (U34) of certain tRNAs, forming tRNA-cmnm(5)s(2)U34.</text>
</comment>
<feature type="binding site" evidence="10">
    <location>
        <position position="23"/>
    </location>
    <ligand>
        <name>(6S)-5-formyl-5,6,7,8-tetrahydrofolate</name>
        <dbReference type="ChEBI" id="CHEBI:57457"/>
    </ligand>
</feature>
<dbReference type="FunFam" id="3.30.1360.120:FF:000001">
    <property type="entry name" value="tRNA modification GTPase MnmE"/>
    <property type="match status" value="1"/>
</dbReference>
<keyword evidence="6 10" id="KW-0378">Hydrolase</keyword>
<comment type="subunit">
    <text evidence="10">Homodimer. Heterotetramer of two MnmE and two MnmG subunits.</text>
</comment>
<evidence type="ECO:0000256" key="11">
    <source>
        <dbReference type="RuleBase" id="RU003313"/>
    </source>
</evidence>
<feature type="binding site" evidence="10">
    <location>
        <position position="250"/>
    </location>
    <ligand>
        <name>Mg(2+)</name>
        <dbReference type="ChEBI" id="CHEBI:18420"/>
    </ligand>
</feature>
<dbReference type="NCBIfam" id="TIGR00231">
    <property type="entry name" value="small_GTP"/>
    <property type="match status" value="1"/>
</dbReference>
<feature type="binding site" evidence="10">
    <location>
        <begin position="244"/>
        <end position="250"/>
    </location>
    <ligand>
        <name>GTP</name>
        <dbReference type="ChEBI" id="CHEBI:37565"/>
    </ligand>
</feature>
<dbReference type="PRINTS" id="PR00449">
    <property type="entry name" value="RASTRNSFRMNG"/>
</dbReference>
<dbReference type="GO" id="GO:0030488">
    <property type="term" value="P:tRNA methylation"/>
    <property type="evidence" value="ECO:0007669"/>
    <property type="project" value="TreeGrafter"/>
</dbReference>
<feature type="binding site" evidence="10">
    <location>
        <position position="229"/>
    </location>
    <ligand>
        <name>Mg(2+)</name>
        <dbReference type="ChEBI" id="CHEBI:18420"/>
    </ligand>
</feature>
<evidence type="ECO:0000259" key="12">
    <source>
        <dbReference type="PROSITE" id="PS51709"/>
    </source>
</evidence>
<dbReference type="InterPro" id="IPR006073">
    <property type="entry name" value="GTP-bd"/>
</dbReference>
<accession>A0A6I6EHM7</accession>
<dbReference type="Proteomes" id="UP000426424">
    <property type="component" value="Chromosome"/>
</dbReference>
<dbReference type="InterPro" id="IPR027266">
    <property type="entry name" value="TrmE/GcvT-like"/>
</dbReference>
<feature type="binding site" evidence="10">
    <location>
        <position position="246"/>
    </location>
    <ligand>
        <name>K(+)</name>
        <dbReference type="ChEBI" id="CHEBI:29103"/>
    </ligand>
</feature>
<dbReference type="GO" id="GO:0005525">
    <property type="term" value="F:GTP binding"/>
    <property type="evidence" value="ECO:0007669"/>
    <property type="project" value="UniProtKB-UniRule"/>
</dbReference>
<dbReference type="OrthoDB" id="9805918at2"/>
<dbReference type="GO" id="GO:0002098">
    <property type="term" value="P:tRNA wobble uridine modification"/>
    <property type="evidence" value="ECO:0007669"/>
    <property type="project" value="TreeGrafter"/>
</dbReference>
<keyword evidence="8 10" id="KW-0630">Potassium</keyword>
<feature type="binding site" evidence="10">
    <location>
        <position position="119"/>
    </location>
    <ligand>
        <name>(6S)-5-formyl-5,6,7,8-tetrahydrofolate</name>
        <dbReference type="ChEBI" id="CHEBI:57457"/>
    </ligand>
</feature>
<evidence type="ECO:0000256" key="5">
    <source>
        <dbReference type="ARBA" id="ARBA00022741"/>
    </source>
</evidence>
<dbReference type="EC" id="3.6.-.-" evidence="10"/>
<dbReference type="InterPro" id="IPR025867">
    <property type="entry name" value="MnmE_helical"/>
</dbReference>
<dbReference type="Pfam" id="PF12631">
    <property type="entry name" value="MnmE_helical"/>
    <property type="match status" value="1"/>
</dbReference>
<dbReference type="AlphaFoldDB" id="A0A6I6EHM7"/>
<evidence type="ECO:0000256" key="6">
    <source>
        <dbReference type="ARBA" id="ARBA00022801"/>
    </source>
</evidence>
<dbReference type="InterPro" id="IPR005225">
    <property type="entry name" value="Small_GTP-bd"/>
</dbReference>
<keyword evidence="3 10" id="KW-0819">tRNA processing</keyword>
<name>A0A6I6EHM7_THETI</name>
<dbReference type="InterPro" id="IPR027368">
    <property type="entry name" value="MnmE_dom2"/>
</dbReference>
<feature type="binding site" evidence="10">
    <location>
        <begin position="269"/>
        <end position="272"/>
    </location>
    <ligand>
        <name>GTP</name>
        <dbReference type="ChEBI" id="CHEBI:37565"/>
    </ligand>
</feature>
<evidence type="ECO:0000313" key="14">
    <source>
        <dbReference type="Proteomes" id="UP000426424"/>
    </source>
</evidence>
<dbReference type="GO" id="GO:0003924">
    <property type="term" value="F:GTPase activity"/>
    <property type="evidence" value="ECO:0007669"/>
    <property type="project" value="UniProtKB-UniRule"/>
</dbReference>